<feature type="region of interest" description="Disordered" evidence="5">
    <location>
        <begin position="394"/>
        <end position="466"/>
    </location>
</feature>
<comment type="caution">
    <text evidence="7">The sequence shown here is derived from an EMBL/GenBank/DDBJ whole genome shotgun (WGS) entry which is preliminary data.</text>
</comment>
<reference evidence="7" key="1">
    <citation type="submission" date="2023-03" db="EMBL/GenBank/DDBJ databases">
        <title>Chromosome-level genomes of two armyworms, Mythimna separata and Mythimna loreyi, provide insights into the biosynthesis and reception of sex pheromones.</title>
        <authorList>
            <person name="Zhao H."/>
        </authorList>
    </citation>
    <scope>NUCLEOTIDE SEQUENCE</scope>
    <source>
        <strain evidence="7">BeijingLab</strain>
        <tissue evidence="7">Pupa</tissue>
    </source>
</reference>
<sequence length="485" mass="55763">MEVGAVKQDFNTEVILLKQKLNQAKIQIIHKLTRKAKQLTEKKAPEKLQEKLKRKAESAVKEVLIIKKIKPKDLAKFIVTHKGELNTFLNKPQVDEDKACARLLLHKALQDKYKFIRGRFSNVPIKDLFMSRIERRKMKKEAKEKQKNKKKGKNDKVVNSEGDWNVEDVVMSDDVKLSKRGKNNDVSDDEGSEQEVSGDENDDNELSGDDGDQSEGDNEPDGDSEPEDVEEQNDSEVEEGPSDATEESSDDEVKVAVSKVTPKVKPTVSDAKSKPVKIEVINTNTVPPKEMTPKNPPKPIVKKNPVKKQKELEKTKHFNEKILQKKLKKDLDAPVVENKIVDPFFITASGENYMSVVEPRAPDEVKEEHFRGNRKLRRAVQFGLVPKSKLRQNNYNNEDRFNNKQNGYDRGNGFKGKFNDRQNDRRNFNDRNSFNNDFNDKRGFNNRNDRNNEEKEEKLHPSWEAKKRKSGLLPFEGKKIVFDES</sequence>
<name>A0AAD7YH58_MYTSE</name>
<feature type="compositionally biased region" description="Basic residues" evidence="5">
    <location>
        <begin position="137"/>
        <end position="153"/>
    </location>
</feature>
<evidence type="ECO:0000256" key="1">
    <source>
        <dbReference type="ARBA" id="ARBA00013459"/>
    </source>
</evidence>
<evidence type="ECO:0000256" key="4">
    <source>
        <dbReference type="ARBA" id="ARBA00033254"/>
    </source>
</evidence>
<dbReference type="Pfam" id="PF09073">
    <property type="entry name" value="BUD22"/>
    <property type="match status" value="1"/>
</dbReference>
<comment type="function">
    <text evidence="3">May be involved in regulating transcriptional activation of cardiac genes during the aging process. May play a role in biosynthesis and/or processing of SLC2A4 in adipose cells.</text>
</comment>
<dbReference type="PANTHER" id="PTHR23325:SF1">
    <property type="entry name" value="SERUM RESPONSE FACTOR-BINDING PROTEIN 1"/>
    <property type="match status" value="1"/>
</dbReference>
<evidence type="ECO:0000256" key="5">
    <source>
        <dbReference type="SAM" id="MobiDB-lite"/>
    </source>
</evidence>
<feature type="compositionally biased region" description="Basic and acidic residues" evidence="5">
    <location>
        <begin position="417"/>
        <end position="429"/>
    </location>
</feature>
<evidence type="ECO:0000313" key="7">
    <source>
        <dbReference type="EMBL" id="KAJ8714424.1"/>
    </source>
</evidence>
<dbReference type="Proteomes" id="UP001231518">
    <property type="component" value="Chromosome 13"/>
</dbReference>
<dbReference type="PANTHER" id="PTHR23325">
    <property type="entry name" value="SERUM RESPONSE FACTOR-BINDING"/>
    <property type="match status" value="1"/>
</dbReference>
<accession>A0AAD7YH58</accession>
<feature type="domain" description="Bud22" evidence="6">
    <location>
        <begin position="392"/>
        <end position="483"/>
    </location>
</feature>
<feature type="compositionally biased region" description="Basic and acidic residues" evidence="5">
    <location>
        <begin position="173"/>
        <end position="185"/>
    </location>
</feature>
<protein>
    <recommendedName>
        <fullName evidence="1">Serum response factor-binding protein 1</fullName>
    </recommendedName>
    <alternativeName>
        <fullName evidence="4">SRF-dependent transcription regulation-associated protein</fullName>
    </alternativeName>
</protein>
<evidence type="ECO:0000313" key="8">
    <source>
        <dbReference type="Proteomes" id="UP001231518"/>
    </source>
</evidence>
<feature type="region of interest" description="Disordered" evidence="5">
    <location>
        <begin position="137"/>
        <end position="310"/>
    </location>
</feature>
<dbReference type="EMBL" id="JARGEI010000019">
    <property type="protein sequence ID" value="KAJ8714424.1"/>
    <property type="molecule type" value="Genomic_DNA"/>
</dbReference>
<dbReference type="InterPro" id="IPR037393">
    <property type="entry name" value="Bud22/SRFB1"/>
</dbReference>
<proteinExistence type="predicted"/>
<gene>
    <name evidence="7" type="ORF">PYW07_002649</name>
</gene>
<dbReference type="GO" id="GO:0030490">
    <property type="term" value="P:maturation of SSU-rRNA"/>
    <property type="evidence" value="ECO:0007669"/>
    <property type="project" value="TreeGrafter"/>
</dbReference>
<feature type="compositionally biased region" description="Basic and acidic residues" evidence="5">
    <location>
        <begin position="438"/>
        <end position="465"/>
    </location>
</feature>
<dbReference type="AlphaFoldDB" id="A0AAD7YH58"/>
<keyword evidence="2" id="KW-0175">Coiled coil</keyword>
<dbReference type="GO" id="GO:0030686">
    <property type="term" value="C:90S preribosome"/>
    <property type="evidence" value="ECO:0007669"/>
    <property type="project" value="TreeGrafter"/>
</dbReference>
<evidence type="ECO:0000256" key="3">
    <source>
        <dbReference type="ARBA" id="ARBA00025646"/>
    </source>
</evidence>
<evidence type="ECO:0000259" key="6">
    <source>
        <dbReference type="Pfam" id="PF09073"/>
    </source>
</evidence>
<dbReference type="GO" id="GO:0005634">
    <property type="term" value="C:nucleus"/>
    <property type="evidence" value="ECO:0007669"/>
    <property type="project" value="TreeGrafter"/>
</dbReference>
<feature type="compositionally biased region" description="Low complexity" evidence="5">
    <location>
        <begin position="255"/>
        <end position="269"/>
    </location>
</feature>
<feature type="compositionally biased region" description="Acidic residues" evidence="5">
    <location>
        <begin position="186"/>
        <end position="250"/>
    </location>
</feature>
<dbReference type="InterPro" id="IPR015158">
    <property type="entry name" value="Bud22_dom"/>
</dbReference>
<evidence type="ECO:0000256" key="2">
    <source>
        <dbReference type="ARBA" id="ARBA00023054"/>
    </source>
</evidence>
<organism evidence="7 8">
    <name type="scientific">Mythimna separata</name>
    <name type="common">Oriental armyworm</name>
    <name type="synonym">Pseudaletia separata</name>
    <dbReference type="NCBI Taxonomy" id="271217"/>
    <lineage>
        <taxon>Eukaryota</taxon>
        <taxon>Metazoa</taxon>
        <taxon>Ecdysozoa</taxon>
        <taxon>Arthropoda</taxon>
        <taxon>Hexapoda</taxon>
        <taxon>Insecta</taxon>
        <taxon>Pterygota</taxon>
        <taxon>Neoptera</taxon>
        <taxon>Endopterygota</taxon>
        <taxon>Lepidoptera</taxon>
        <taxon>Glossata</taxon>
        <taxon>Ditrysia</taxon>
        <taxon>Noctuoidea</taxon>
        <taxon>Noctuidae</taxon>
        <taxon>Noctuinae</taxon>
        <taxon>Hadenini</taxon>
        <taxon>Mythimna</taxon>
    </lineage>
</organism>
<keyword evidence="8" id="KW-1185">Reference proteome</keyword>